<organism evidence="1 2">
    <name type="scientific">Henriciella marina</name>
    <dbReference type="NCBI Taxonomy" id="453851"/>
    <lineage>
        <taxon>Bacteria</taxon>
        <taxon>Pseudomonadati</taxon>
        <taxon>Pseudomonadota</taxon>
        <taxon>Alphaproteobacteria</taxon>
        <taxon>Hyphomonadales</taxon>
        <taxon>Hyphomonadaceae</taxon>
        <taxon>Henriciella</taxon>
    </lineage>
</organism>
<dbReference type="RefSeq" id="WP_269403206.1">
    <property type="nucleotide sequence ID" value="NZ_JAPWGW010000004.1"/>
</dbReference>
<proteinExistence type="predicted"/>
<dbReference type="InterPro" id="IPR025683">
    <property type="entry name" value="Protein_beta"/>
</dbReference>
<evidence type="ECO:0000313" key="2">
    <source>
        <dbReference type="Proteomes" id="UP001083770"/>
    </source>
</evidence>
<sequence length="361" mass="40421">MKLDIQDYTPSLRWRQAEYQSLLFLPEDRKDRICPLVTIPPLEFDFELGVPKKTPHQHVHPFVTRLKKKWGTRPCWVDLHPTLREALMDDGRVTYQYVFDGLRDDRATAIPVASLDMPLATLKVIGDIVSKDQLGLGLRLTLVDLIHPDKVARSLAVLNAVGCDISETDLLVDIEAPNYDPLVPFVNALLAQFRAFPILEQFRNFALIGTGFPESMAGIATGASSIPRNHWIFYKSLIGSLPSVGRLPNFGDYTITHPGFVAMDMRMVKPAGKVIYATDNSWHVEKGGSFRDNRDQMYGHCDAIVLLSEFKGSSYSFGDHYITQCAARSEGTSNLTRWKHVGISHHMTVVLDDLASFHAGA</sequence>
<comment type="caution">
    <text evidence="1">The sequence shown here is derived from an EMBL/GenBank/DDBJ whole genome shotgun (WGS) entry which is preliminary data.</text>
</comment>
<dbReference type="Pfam" id="PF14350">
    <property type="entry name" value="Beta_protein"/>
    <property type="match status" value="1"/>
</dbReference>
<dbReference type="EMBL" id="JAPWGW010000004">
    <property type="protein sequence ID" value="MCZ4299168.1"/>
    <property type="molecule type" value="Genomic_DNA"/>
</dbReference>
<dbReference type="Proteomes" id="UP001083770">
    <property type="component" value="Unassembled WGS sequence"/>
</dbReference>
<keyword evidence="2" id="KW-1185">Reference proteome</keyword>
<evidence type="ECO:0000313" key="1">
    <source>
        <dbReference type="EMBL" id="MCZ4299168.1"/>
    </source>
</evidence>
<accession>A0ABT4LYH4</accession>
<name>A0ABT4LYH4_9PROT</name>
<gene>
    <name evidence="1" type="ORF">O4G74_13970</name>
</gene>
<reference evidence="1" key="1">
    <citation type="submission" date="2022-12" db="EMBL/GenBank/DDBJ databases">
        <title>Bacterial isolates from different developmental stages of Nematostella vectensis.</title>
        <authorList>
            <person name="Fraune S."/>
        </authorList>
    </citation>
    <scope>NUCLEOTIDE SEQUENCE</scope>
    <source>
        <strain evidence="1">G21632-S1</strain>
    </source>
</reference>
<protein>
    <submittedName>
        <fullName evidence="1">Beta family protein</fullName>
    </submittedName>
</protein>